<proteinExistence type="predicted"/>
<feature type="region of interest" description="Disordered" evidence="1">
    <location>
        <begin position="18"/>
        <end position="66"/>
    </location>
</feature>
<name>A0A9W9XA01_9EURO</name>
<reference evidence="2" key="2">
    <citation type="journal article" date="2023" name="IMA Fungus">
        <title>Comparative genomic study of the Penicillium genus elucidates a diverse pangenome and 15 lateral gene transfer events.</title>
        <authorList>
            <person name="Petersen C."/>
            <person name="Sorensen T."/>
            <person name="Nielsen M.R."/>
            <person name="Sondergaard T.E."/>
            <person name="Sorensen J.L."/>
            <person name="Fitzpatrick D.A."/>
            <person name="Frisvad J.C."/>
            <person name="Nielsen K.L."/>
        </authorList>
    </citation>
    <scope>NUCLEOTIDE SEQUENCE</scope>
    <source>
        <strain evidence="2">IBT 17660</strain>
    </source>
</reference>
<evidence type="ECO:0000313" key="2">
    <source>
        <dbReference type="EMBL" id="KAJ5486859.1"/>
    </source>
</evidence>
<sequence>MHTWCNSWTVHFGRVPSPYNVSGSHEATRRGGRGRRWRNGGGVGGWRTFGGAGNAREVGGMNERVR</sequence>
<reference evidence="2" key="1">
    <citation type="submission" date="2022-12" db="EMBL/GenBank/DDBJ databases">
        <authorList>
            <person name="Petersen C."/>
        </authorList>
    </citation>
    <scope>NUCLEOTIDE SEQUENCE</scope>
    <source>
        <strain evidence="2">IBT 17660</strain>
    </source>
</reference>
<keyword evidence="3" id="KW-1185">Reference proteome</keyword>
<dbReference type="Proteomes" id="UP001147760">
    <property type="component" value="Unassembled WGS sequence"/>
</dbReference>
<evidence type="ECO:0000256" key="1">
    <source>
        <dbReference type="SAM" id="MobiDB-lite"/>
    </source>
</evidence>
<comment type="caution">
    <text evidence="2">The sequence shown here is derived from an EMBL/GenBank/DDBJ whole genome shotgun (WGS) entry which is preliminary data.</text>
</comment>
<dbReference type="EMBL" id="JAPWDO010000001">
    <property type="protein sequence ID" value="KAJ5486859.1"/>
    <property type="molecule type" value="Genomic_DNA"/>
</dbReference>
<feature type="compositionally biased region" description="Gly residues" evidence="1">
    <location>
        <begin position="39"/>
        <end position="53"/>
    </location>
</feature>
<gene>
    <name evidence="2" type="ORF">N7530_001159</name>
</gene>
<protein>
    <submittedName>
        <fullName evidence="2">Uncharacterized protein</fullName>
    </submittedName>
</protein>
<evidence type="ECO:0000313" key="3">
    <source>
        <dbReference type="Proteomes" id="UP001147760"/>
    </source>
</evidence>
<dbReference type="AlphaFoldDB" id="A0A9W9XA01"/>
<organism evidence="2 3">
    <name type="scientific">Penicillium desertorum</name>
    <dbReference type="NCBI Taxonomy" id="1303715"/>
    <lineage>
        <taxon>Eukaryota</taxon>
        <taxon>Fungi</taxon>
        <taxon>Dikarya</taxon>
        <taxon>Ascomycota</taxon>
        <taxon>Pezizomycotina</taxon>
        <taxon>Eurotiomycetes</taxon>
        <taxon>Eurotiomycetidae</taxon>
        <taxon>Eurotiales</taxon>
        <taxon>Aspergillaceae</taxon>
        <taxon>Penicillium</taxon>
    </lineage>
</organism>
<accession>A0A9W9XA01</accession>